<dbReference type="EMBL" id="JAAVJR010001391">
    <property type="protein sequence ID" value="NJW55655.1"/>
    <property type="molecule type" value="Genomic_DNA"/>
</dbReference>
<protein>
    <submittedName>
        <fullName evidence="1">RagB/SusD family nutrient uptake outer membrane protein</fullName>
    </submittedName>
</protein>
<keyword evidence="2" id="KW-1185">Reference proteome</keyword>
<dbReference type="InterPro" id="IPR011990">
    <property type="entry name" value="TPR-like_helical_dom_sf"/>
</dbReference>
<dbReference type="SUPFAM" id="SSF48452">
    <property type="entry name" value="TPR-like"/>
    <property type="match status" value="1"/>
</dbReference>
<dbReference type="Proteomes" id="UP000703674">
    <property type="component" value="Unassembled WGS sequence"/>
</dbReference>
<evidence type="ECO:0000313" key="2">
    <source>
        <dbReference type="Proteomes" id="UP000703674"/>
    </source>
</evidence>
<accession>A0ABX1D5D1</accession>
<gene>
    <name evidence="1" type="ORF">HC175_22330</name>
</gene>
<name>A0ABX1D5D1_9FLAO</name>
<comment type="caution">
    <text evidence="1">The sequence shown here is derived from an EMBL/GenBank/DDBJ whole genome shotgun (WGS) entry which is preliminary data.</text>
</comment>
<reference evidence="1 2" key="1">
    <citation type="submission" date="2020-03" db="EMBL/GenBank/DDBJ databases">
        <title>Salinimicrobium sp. nov, isolated from SCS.</title>
        <authorList>
            <person name="Cao W.R."/>
        </authorList>
    </citation>
    <scope>NUCLEOTIDE SEQUENCE [LARGE SCALE GENOMIC DNA]</scope>
    <source>
        <strain evidence="2">J15B91</strain>
    </source>
</reference>
<proteinExistence type="predicted"/>
<dbReference type="Gene3D" id="1.25.40.390">
    <property type="match status" value="1"/>
</dbReference>
<feature type="non-terminal residue" evidence="1">
    <location>
        <position position="1"/>
    </location>
</feature>
<feature type="non-terminal residue" evidence="1">
    <location>
        <position position="105"/>
    </location>
</feature>
<organism evidence="1 2">
    <name type="scientific">Salinimicrobium oceani</name>
    <dbReference type="NCBI Taxonomy" id="2722702"/>
    <lineage>
        <taxon>Bacteria</taxon>
        <taxon>Pseudomonadati</taxon>
        <taxon>Bacteroidota</taxon>
        <taxon>Flavobacteriia</taxon>
        <taxon>Flavobacteriales</taxon>
        <taxon>Flavobacteriaceae</taxon>
        <taxon>Salinimicrobium</taxon>
    </lineage>
</organism>
<evidence type="ECO:0000313" key="1">
    <source>
        <dbReference type="EMBL" id="NJW55655.1"/>
    </source>
</evidence>
<sequence>AVIGWNDGTILTLHGQTWTSGNEFIRTMYSRILYQVAQTNAFIRQTSDAELDAFGVDQSTRAEIENFRAEARFLRALSYYHALDLFGNPPFITEEDPVGAFLPEQ</sequence>